<dbReference type="AlphaFoldDB" id="A0A9P6H7Q6"/>
<organism evidence="2 3">
    <name type="scientific">Thelephora terrestris</name>
    <dbReference type="NCBI Taxonomy" id="56493"/>
    <lineage>
        <taxon>Eukaryota</taxon>
        <taxon>Fungi</taxon>
        <taxon>Dikarya</taxon>
        <taxon>Basidiomycota</taxon>
        <taxon>Agaricomycotina</taxon>
        <taxon>Agaricomycetes</taxon>
        <taxon>Thelephorales</taxon>
        <taxon>Thelephoraceae</taxon>
        <taxon>Thelephora</taxon>
    </lineage>
</organism>
<reference evidence="2" key="2">
    <citation type="submission" date="2020-11" db="EMBL/GenBank/DDBJ databases">
        <authorList>
            <consortium name="DOE Joint Genome Institute"/>
            <person name="Kuo A."/>
            <person name="Miyauchi S."/>
            <person name="Kiss E."/>
            <person name="Drula E."/>
            <person name="Kohler A."/>
            <person name="Sanchez-Garcia M."/>
            <person name="Andreopoulos B."/>
            <person name="Barry K.W."/>
            <person name="Bonito G."/>
            <person name="Buee M."/>
            <person name="Carver A."/>
            <person name="Chen C."/>
            <person name="Cichocki N."/>
            <person name="Clum A."/>
            <person name="Culley D."/>
            <person name="Crous P.W."/>
            <person name="Fauchery L."/>
            <person name="Girlanda M."/>
            <person name="Hayes R."/>
            <person name="Keri Z."/>
            <person name="Labutti K."/>
            <person name="Lipzen A."/>
            <person name="Lombard V."/>
            <person name="Magnuson J."/>
            <person name="Maillard F."/>
            <person name="Morin E."/>
            <person name="Murat C."/>
            <person name="Nolan M."/>
            <person name="Ohm R."/>
            <person name="Pangilinan J."/>
            <person name="Pereira M."/>
            <person name="Perotto S."/>
            <person name="Peter M."/>
            <person name="Riley R."/>
            <person name="Sitrit Y."/>
            <person name="Stielow B."/>
            <person name="Szollosi G."/>
            <person name="Zifcakova L."/>
            <person name="Stursova M."/>
            <person name="Spatafora J.W."/>
            <person name="Tedersoo L."/>
            <person name="Vaario L.-M."/>
            <person name="Yamada A."/>
            <person name="Yan M."/>
            <person name="Wang P."/>
            <person name="Xu J."/>
            <person name="Bruns T."/>
            <person name="Baldrian P."/>
            <person name="Vilgalys R."/>
            <person name="Henrissat B."/>
            <person name="Grigoriev I.V."/>
            <person name="Hibbett D."/>
            <person name="Nagy L.G."/>
            <person name="Martin F.M."/>
        </authorList>
    </citation>
    <scope>NUCLEOTIDE SEQUENCE</scope>
    <source>
        <strain evidence="2">UH-Tt-Lm1</strain>
    </source>
</reference>
<gene>
    <name evidence="2" type="ORF">BJ322DRAFT_351884</name>
</gene>
<feature type="compositionally biased region" description="Polar residues" evidence="1">
    <location>
        <begin position="157"/>
        <end position="172"/>
    </location>
</feature>
<reference evidence="2" key="1">
    <citation type="journal article" date="2020" name="Nat. Commun.">
        <title>Large-scale genome sequencing of mycorrhizal fungi provides insights into the early evolution of symbiotic traits.</title>
        <authorList>
            <person name="Miyauchi S."/>
            <person name="Kiss E."/>
            <person name="Kuo A."/>
            <person name="Drula E."/>
            <person name="Kohler A."/>
            <person name="Sanchez-Garcia M."/>
            <person name="Morin E."/>
            <person name="Andreopoulos B."/>
            <person name="Barry K.W."/>
            <person name="Bonito G."/>
            <person name="Buee M."/>
            <person name="Carver A."/>
            <person name="Chen C."/>
            <person name="Cichocki N."/>
            <person name="Clum A."/>
            <person name="Culley D."/>
            <person name="Crous P.W."/>
            <person name="Fauchery L."/>
            <person name="Girlanda M."/>
            <person name="Hayes R.D."/>
            <person name="Keri Z."/>
            <person name="LaButti K."/>
            <person name="Lipzen A."/>
            <person name="Lombard V."/>
            <person name="Magnuson J."/>
            <person name="Maillard F."/>
            <person name="Murat C."/>
            <person name="Nolan M."/>
            <person name="Ohm R.A."/>
            <person name="Pangilinan J."/>
            <person name="Pereira M.F."/>
            <person name="Perotto S."/>
            <person name="Peter M."/>
            <person name="Pfister S."/>
            <person name="Riley R."/>
            <person name="Sitrit Y."/>
            <person name="Stielow J.B."/>
            <person name="Szollosi G."/>
            <person name="Zifcakova L."/>
            <person name="Stursova M."/>
            <person name="Spatafora J.W."/>
            <person name="Tedersoo L."/>
            <person name="Vaario L.M."/>
            <person name="Yamada A."/>
            <person name="Yan M."/>
            <person name="Wang P."/>
            <person name="Xu J."/>
            <person name="Bruns T."/>
            <person name="Baldrian P."/>
            <person name="Vilgalys R."/>
            <person name="Dunand C."/>
            <person name="Henrissat B."/>
            <person name="Grigoriev I.V."/>
            <person name="Hibbett D."/>
            <person name="Nagy L.G."/>
            <person name="Martin F.M."/>
        </authorList>
    </citation>
    <scope>NUCLEOTIDE SEQUENCE</scope>
    <source>
        <strain evidence="2">UH-Tt-Lm1</strain>
    </source>
</reference>
<accession>A0A9P6H7Q6</accession>
<keyword evidence="3" id="KW-1185">Reference proteome</keyword>
<feature type="region of interest" description="Disordered" evidence="1">
    <location>
        <begin position="148"/>
        <end position="172"/>
    </location>
</feature>
<evidence type="ECO:0000313" key="3">
    <source>
        <dbReference type="Proteomes" id="UP000736335"/>
    </source>
</evidence>
<proteinExistence type="predicted"/>
<feature type="region of interest" description="Disordered" evidence="1">
    <location>
        <begin position="49"/>
        <end position="77"/>
    </location>
</feature>
<comment type="caution">
    <text evidence="2">The sequence shown here is derived from an EMBL/GenBank/DDBJ whole genome shotgun (WGS) entry which is preliminary data.</text>
</comment>
<evidence type="ECO:0000256" key="1">
    <source>
        <dbReference type="SAM" id="MobiDB-lite"/>
    </source>
</evidence>
<sequence>MAGWLIYRIGSGVLYTSFLGSLRPCKREYHSRATDLAWSDGCIPQFNHLGPHRKRTSPSHQPQRPPGPGSREDSVSSACLTHEELGTKMEYENIEVEDAQFYCVAVCSGVGQVGQTAYDRGTFQEHRNASPRFSLASRVKLQDQLWETQIPTPPPSNLSSADSPTGMTYHTL</sequence>
<name>A0A9P6H7Q6_9AGAM</name>
<evidence type="ECO:0000313" key="2">
    <source>
        <dbReference type="EMBL" id="KAF9779435.1"/>
    </source>
</evidence>
<dbReference type="EMBL" id="WIUZ02000019">
    <property type="protein sequence ID" value="KAF9779435.1"/>
    <property type="molecule type" value="Genomic_DNA"/>
</dbReference>
<dbReference type="Proteomes" id="UP000736335">
    <property type="component" value="Unassembled WGS sequence"/>
</dbReference>
<protein>
    <submittedName>
        <fullName evidence="2">Uncharacterized protein</fullName>
    </submittedName>
</protein>